<accession>A0A348B3E1</accession>
<dbReference type="InterPro" id="IPR015424">
    <property type="entry name" value="PyrdxlP-dep_Trfase"/>
</dbReference>
<evidence type="ECO:0000256" key="1">
    <source>
        <dbReference type="ARBA" id="ARBA00008954"/>
    </source>
</evidence>
<dbReference type="EMBL" id="BMQS01000009">
    <property type="protein sequence ID" value="GGT95462.1"/>
    <property type="molecule type" value="Genomic_DNA"/>
</dbReference>
<dbReference type="Gene3D" id="3.90.1150.10">
    <property type="entry name" value="Aspartate Aminotransferase, domain 1"/>
    <property type="match status" value="1"/>
</dbReference>
<gene>
    <name evidence="5" type="ORF">GCM10007116_11240</name>
    <name evidence="4" type="ORF">HS1genome_1082</name>
</gene>
<organism evidence="4 6">
    <name type="scientific">Sulfodiicoccus acidiphilus</name>
    <dbReference type="NCBI Taxonomy" id="1670455"/>
    <lineage>
        <taxon>Archaea</taxon>
        <taxon>Thermoproteota</taxon>
        <taxon>Thermoprotei</taxon>
        <taxon>Sulfolobales</taxon>
        <taxon>Sulfolobaceae</taxon>
        <taxon>Sulfodiicoccus</taxon>
    </lineage>
</organism>
<evidence type="ECO:0000313" key="6">
    <source>
        <dbReference type="Proteomes" id="UP000276741"/>
    </source>
</evidence>
<dbReference type="InterPro" id="IPR005814">
    <property type="entry name" value="Aminotrans_3"/>
</dbReference>
<dbReference type="SUPFAM" id="SSF53383">
    <property type="entry name" value="PLP-dependent transferases"/>
    <property type="match status" value="1"/>
</dbReference>
<dbReference type="EMBL" id="AP018553">
    <property type="protein sequence ID" value="BBD72693.1"/>
    <property type="molecule type" value="Genomic_DNA"/>
</dbReference>
<evidence type="ECO:0000313" key="4">
    <source>
        <dbReference type="EMBL" id="BBD72693.1"/>
    </source>
</evidence>
<dbReference type="Proteomes" id="UP000276741">
    <property type="component" value="Chromosome"/>
</dbReference>
<reference evidence="5" key="1">
    <citation type="journal article" date="2014" name="Int. J. Syst. Evol. Microbiol.">
        <title>Complete genome sequence of Corynebacterium casei LMG S-19264T (=DSM 44701T), isolated from a smear-ripened cheese.</title>
        <authorList>
            <consortium name="US DOE Joint Genome Institute (JGI-PGF)"/>
            <person name="Walter F."/>
            <person name="Albersmeier A."/>
            <person name="Kalinowski J."/>
            <person name="Ruckert C."/>
        </authorList>
    </citation>
    <scope>NUCLEOTIDE SEQUENCE</scope>
    <source>
        <strain evidence="5">JCM 31740</strain>
    </source>
</reference>
<dbReference type="InterPro" id="IPR015421">
    <property type="entry name" value="PyrdxlP-dep_Trfase_major"/>
</dbReference>
<dbReference type="RefSeq" id="WP_126449949.1">
    <property type="nucleotide sequence ID" value="NZ_AP018553.1"/>
</dbReference>
<dbReference type="Pfam" id="PF00202">
    <property type="entry name" value="Aminotran_3"/>
    <property type="match status" value="1"/>
</dbReference>
<protein>
    <submittedName>
        <fullName evidence="4">Aspartate aminotransferase family protein</fullName>
    </submittedName>
</protein>
<evidence type="ECO:0000256" key="2">
    <source>
        <dbReference type="ARBA" id="ARBA00022898"/>
    </source>
</evidence>
<keyword evidence="4" id="KW-0808">Transferase</keyword>
<dbReference type="PANTHER" id="PTHR43094">
    <property type="entry name" value="AMINOTRANSFERASE"/>
    <property type="match status" value="1"/>
</dbReference>
<evidence type="ECO:0000313" key="5">
    <source>
        <dbReference type="EMBL" id="GGT95462.1"/>
    </source>
</evidence>
<dbReference type="GO" id="GO:0005829">
    <property type="term" value="C:cytosol"/>
    <property type="evidence" value="ECO:0007669"/>
    <property type="project" value="TreeGrafter"/>
</dbReference>
<dbReference type="OrthoDB" id="6534at2157"/>
<keyword evidence="4" id="KW-0032">Aminotransferase</keyword>
<dbReference type="Gene3D" id="3.40.640.10">
    <property type="entry name" value="Type I PLP-dependent aspartate aminotransferase-like (Major domain)"/>
    <property type="match status" value="1"/>
</dbReference>
<comment type="similarity">
    <text evidence="1 3">Belongs to the class-III pyridoxal-phosphate-dependent aminotransferase family.</text>
</comment>
<dbReference type="Proteomes" id="UP000616143">
    <property type="component" value="Unassembled WGS sequence"/>
</dbReference>
<evidence type="ECO:0000256" key="3">
    <source>
        <dbReference type="RuleBase" id="RU003560"/>
    </source>
</evidence>
<dbReference type="CDD" id="cd00610">
    <property type="entry name" value="OAT_like"/>
    <property type="match status" value="1"/>
</dbReference>
<dbReference type="AlphaFoldDB" id="A0A348B3E1"/>
<proteinExistence type="inferred from homology"/>
<sequence length="441" mass="49304">MEQISERSRELLYGTWRKQRGWSPINVVSADGVYFFDSSGKRYLDFSSQLVSTNLGHRNGAVIDAIVEQAKKLPYVSPAFTTEVKIRAAEALLKVVPKSIRKFFFSTSGAEANEAAVKLSRMVKSPAYKVLARYRSYHGSTYGAISLTGDYRRWLAEPHTMPGIVRYPEPYCFRCPLKLNYPQCGLACVNYVDYVIKQESNVAAVVVEPITGTNGVIVPPPEYLPTLRKITSENGVLFIADEVMTGWGRTGEWFAVNRWGVEPDILTTAKGASNTYVPLGVTGTSKEVADFFEDHLFAHGHTYEAHPLALATIPAVVAEFERMKLLDHVKRLESYIGKRLNELKESHRSVGDVRGVGFFWALELVKDSRNTPFSDYPQRAIGEPGEVDRLAAKLLEMGVYVYNGPSWLIIAPPLVATEEQLDEGIRAIDNALKYTDDKYSQ</sequence>
<dbReference type="GO" id="GO:0008483">
    <property type="term" value="F:transaminase activity"/>
    <property type="evidence" value="ECO:0007669"/>
    <property type="project" value="UniProtKB-KW"/>
</dbReference>
<keyword evidence="6" id="KW-1185">Reference proteome</keyword>
<dbReference type="InterPro" id="IPR015422">
    <property type="entry name" value="PyrdxlP-dep_Trfase_small"/>
</dbReference>
<reference evidence="4" key="3">
    <citation type="journal article" date="2019" name="BMC Res. Notes">
        <title>Complete genome sequence of the Sulfodiicoccus acidiphilus strain HS-1T, the first crenarchaeon that lacks polB3, isolated from an acidic hot spring in Ohwaku-dani, Hakone, Japan.</title>
        <authorList>
            <person name="Sakai H.D."/>
            <person name="Kurosawa N."/>
        </authorList>
    </citation>
    <scope>NUCLEOTIDE SEQUENCE</scope>
    <source>
        <strain evidence="4">HS-1</strain>
    </source>
</reference>
<dbReference type="GO" id="GO:0030170">
    <property type="term" value="F:pyridoxal phosphate binding"/>
    <property type="evidence" value="ECO:0007669"/>
    <property type="project" value="InterPro"/>
</dbReference>
<reference evidence="5" key="4">
    <citation type="submission" date="2020-09" db="EMBL/GenBank/DDBJ databases">
        <authorList>
            <person name="Sun Q."/>
            <person name="Ohkuma M."/>
        </authorList>
    </citation>
    <scope>NUCLEOTIDE SEQUENCE</scope>
    <source>
        <strain evidence="5">JCM 31740</strain>
    </source>
</reference>
<dbReference type="GeneID" id="38666595"/>
<dbReference type="KEGG" id="sacd:HS1genome_1082"/>
<reference evidence="6" key="2">
    <citation type="submission" date="2018-04" db="EMBL/GenBank/DDBJ databases">
        <title>Complete genome sequence of Sulfodiicoccus acidiphilus strain HS-1.</title>
        <authorList>
            <person name="Sakai H.D."/>
            <person name="Kurosawa N."/>
        </authorList>
    </citation>
    <scope>NUCLEOTIDE SEQUENCE [LARGE SCALE GENOMIC DNA]</scope>
    <source>
        <strain evidence="6">HS-1</strain>
    </source>
</reference>
<dbReference type="PANTHER" id="PTHR43094:SF1">
    <property type="entry name" value="AMINOTRANSFERASE CLASS-III"/>
    <property type="match status" value="1"/>
</dbReference>
<keyword evidence="2 3" id="KW-0663">Pyridoxal phosphate</keyword>
<name>A0A348B3E1_9CREN</name>